<dbReference type="Gene3D" id="3.40.1690.10">
    <property type="entry name" value="secretion proteins EscU"/>
    <property type="match status" value="1"/>
</dbReference>
<dbReference type="EMBL" id="JAUSVS010000002">
    <property type="protein sequence ID" value="MDQ0464051.1"/>
    <property type="molecule type" value="Genomic_DNA"/>
</dbReference>
<name>A0ABU0IPV8_9CAUL</name>
<dbReference type="InterPro" id="IPR006135">
    <property type="entry name" value="T3SS_substrate_exporter"/>
</dbReference>
<reference evidence="2 3" key="1">
    <citation type="submission" date="2023-07" db="EMBL/GenBank/DDBJ databases">
        <title>Genomic Encyclopedia of Type Strains, Phase IV (KMG-IV): sequencing the most valuable type-strain genomes for metagenomic binning, comparative biology and taxonomic classification.</title>
        <authorList>
            <person name="Goeker M."/>
        </authorList>
    </citation>
    <scope>NUCLEOTIDE SEQUENCE [LARGE SCALE GENOMIC DNA]</scope>
    <source>
        <strain evidence="2 3">DSM 18695</strain>
    </source>
</reference>
<protein>
    <submittedName>
        <fullName evidence="2">Flagellar biosynthesis protein</fullName>
    </submittedName>
</protein>
<dbReference type="Pfam" id="PF01312">
    <property type="entry name" value="Bac_export_2"/>
    <property type="match status" value="1"/>
</dbReference>
<dbReference type="InterPro" id="IPR029025">
    <property type="entry name" value="T3SS_substrate_exporter_C"/>
</dbReference>
<evidence type="ECO:0000256" key="1">
    <source>
        <dbReference type="ARBA" id="ARBA00010690"/>
    </source>
</evidence>
<dbReference type="PANTHER" id="PTHR30531:SF12">
    <property type="entry name" value="FLAGELLAR BIOSYNTHETIC PROTEIN FLHB"/>
    <property type="match status" value="1"/>
</dbReference>
<organism evidence="2 3">
    <name type="scientific">Caulobacter ginsengisoli</name>
    <dbReference type="NCBI Taxonomy" id="400775"/>
    <lineage>
        <taxon>Bacteria</taxon>
        <taxon>Pseudomonadati</taxon>
        <taxon>Pseudomonadota</taxon>
        <taxon>Alphaproteobacteria</taxon>
        <taxon>Caulobacterales</taxon>
        <taxon>Caulobacteraceae</taxon>
        <taxon>Caulobacter</taxon>
    </lineage>
</organism>
<keyword evidence="2" id="KW-0969">Cilium</keyword>
<dbReference type="RefSeq" id="WP_307348434.1">
    <property type="nucleotide sequence ID" value="NZ_JAUSVS010000002.1"/>
</dbReference>
<dbReference type="Proteomes" id="UP001228905">
    <property type="component" value="Unassembled WGS sequence"/>
</dbReference>
<keyword evidence="3" id="KW-1185">Reference proteome</keyword>
<evidence type="ECO:0000313" key="3">
    <source>
        <dbReference type="Proteomes" id="UP001228905"/>
    </source>
</evidence>
<comment type="caution">
    <text evidence="2">The sequence shown here is derived from an EMBL/GenBank/DDBJ whole genome shotgun (WGS) entry which is preliminary data.</text>
</comment>
<dbReference type="PANTHER" id="PTHR30531">
    <property type="entry name" value="FLAGELLAR BIOSYNTHETIC PROTEIN FLHB"/>
    <property type="match status" value="1"/>
</dbReference>
<keyword evidence="2" id="KW-0282">Flagellum</keyword>
<gene>
    <name evidence="2" type="ORF">QO010_001822</name>
</gene>
<keyword evidence="2" id="KW-0966">Cell projection</keyword>
<dbReference type="SUPFAM" id="SSF160544">
    <property type="entry name" value="EscU C-terminal domain-like"/>
    <property type="match status" value="1"/>
</dbReference>
<proteinExistence type="inferred from homology"/>
<sequence length="104" mass="10860">MSQPPKVLAVALQYEAPGAPRVVATGRGEIGQAIIDTAREHGVPLEQNAALAEALATIPLDDEIPEALYRAVAAVIAFVLNAAEEKARPRAPTAFTLPAGRPIL</sequence>
<accession>A0ABU0IPV8</accession>
<comment type="similarity">
    <text evidence="1">Belongs to the type III secretion exporter family.</text>
</comment>
<evidence type="ECO:0000313" key="2">
    <source>
        <dbReference type="EMBL" id="MDQ0464051.1"/>
    </source>
</evidence>